<evidence type="ECO:0000256" key="5">
    <source>
        <dbReference type="ARBA" id="ARBA00022741"/>
    </source>
</evidence>
<dbReference type="GO" id="GO:0046983">
    <property type="term" value="F:protein dimerization activity"/>
    <property type="evidence" value="ECO:0007669"/>
    <property type="project" value="InterPro"/>
</dbReference>
<evidence type="ECO:0000256" key="6">
    <source>
        <dbReference type="ARBA" id="ARBA00022777"/>
    </source>
</evidence>
<comment type="catalytic activity">
    <reaction evidence="1">
        <text>ATP + protein L-histidine = ADP + protein N-phospho-L-histidine.</text>
        <dbReference type="EC" id="2.7.13.3"/>
    </reaction>
</comment>
<keyword evidence="7" id="KW-0067">ATP-binding</keyword>
<reference evidence="9" key="1">
    <citation type="submission" date="2020-05" db="EMBL/GenBank/DDBJ databases">
        <authorList>
            <person name="Chiriac C."/>
            <person name="Salcher M."/>
            <person name="Ghai R."/>
            <person name="Kavagutti S V."/>
        </authorList>
    </citation>
    <scope>NUCLEOTIDE SEQUENCE</scope>
</reference>
<proteinExistence type="predicted"/>
<evidence type="ECO:0000256" key="7">
    <source>
        <dbReference type="ARBA" id="ARBA00022840"/>
    </source>
</evidence>
<dbReference type="PANTHER" id="PTHR24421:SF10">
    <property type="entry name" value="NITRATE_NITRITE SENSOR PROTEIN NARQ"/>
    <property type="match status" value="1"/>
</dbReference>
<name>A0A6J6FTZ0_9ZZZZ</name>
<sequence length="190" mass="20889">MPNAGEKLRIAHDLHDGVVQDLAALGYSLDSIIGNPLLDQAIRNQLREIRIESSRITAALRNEVLALLNGKNNFNEIIRERFSNSNIELQMQDAIPYFPPNIATDMNKLIMEIANNCIAHSSATIFSIKWRIIDSDCEIVLADNGKGGASQKSAHFGIPSIAKRALDIGARIEKIDSSHGVTYILLIPCS</sequence>
<protein>
    <recommendedName>
        <fullName evidence="2">histidine kinase</fullName>
        <ecNumber evidence="2">2.7.13.3</ecNumber>
    </recommendedName>
</protein>
<evidence type="ECO:0000259" key="8">
    <source>
        <dbReference type="Pfam" id="PF07730"/>
    </source>
</evidence>
<gene>
    <name evidence="9" type="ORF">UFOPK1791_00532</name>
</gene>
<evidence type="ECO:0000256" key="1">
    <source>
        <dbReference type="ARBA" id="ARBA00000085"/>
    </source>
</evidence>
<dbReference type="Pfam" id="PF07730">
    <property type="entry name" value="HisKA_3"/>
    <property type="match status" value="1"/>
</dbReference>
<dbReference type="InterPro" id="IPR011712">
    <property type="entry name" value="Sig_transdc_His_kin_sub3_dim/P"/>
</dbReference>
<keyword evidence="3" id="KW-0597">Phosphoprotein</keyword>
<dbReference type="Gene3D" id="3.30.565.10">
    <property type="entry name" value="Histidine kinase-like ATPase, C-terminal domain"/>
    <property type="match status" value="1"/>
</dbReference>
<dbReference type="InterPro" id="IPR036890">
    <property type="entry name" value="HATPase_C_sf"/>
</dbReference>
<feature type="domain" description="Signal transduction histidine kinase subgroup 3 dimerisation and phosphoacceptor" evidence="8">
    <location>
        <begin position="6"/>
        <end position="67"/>
    </location>
</feature>
<dbReference type="GO" id="GO:0000155">
    <property type="term" value="F:phosphorelay sensor kinase activity"/>
    <property type="evidence" value="ECO:0007669"/>
    <property type="project" value="InterPro"/>
</dbReference>
<dbReference type="InterPro" id="IPR050482">
    <property type="entry name" value="Sensor_HK_TwoCompSys"/>
</dbReference>
<accession>A0A6J6FTZ0</accession>
<keyword evidence="4" id="KW-0808">Transferase</keyword>
<dbReference type="EMBL" id="CAEZUF010000037">
    <property type="protein sequence ID" value="CAB4590464.1"/>
    <property type="molecule type" value="Genomic_DNA"/>
</dbReference>
<dbReference type="AlphaFoldDB" id="A0A6J6FTZ0"/>
<evidence type="ECO:0000313" key="9">
    <source>
        <dbReference type="EMBL" id="CAB4590464.1"/>
    </source>
</evidence>
<dbReference type="Gene3D" id="1.20.5.1930">
    <property type="match status" value="1"/>
</dbReference>
<dbReference type="SUPFAM" id="SSF55874">
    <property type="entry name" value="ATPase domain of HSP90 chaperone/DNA topoisomerase II/histidine kinase"/>
    <property type="match status" value="1"/>
</dbReference>
<keyword evidence="5" id="KW-0547">Nucleotide-binding</keyword>
<evidence type="ECO:0000256" key="4">
    <source>
        <dbReference type="ARBA" id="ARBA00022679"/>
    </source>
</evidence>
<keyword evidence="6" id="KW-0418">Kinase</keyword>
<organism evidence="9">
    <name type="scientific">freshwater metagenome</name>
    <dbReference type="NCBI Taxonomy" id="449393"/>
    <lineage>
        <taxon>unclassified sequences</taxon>
        <taxon>metagenomes</taxon>
        <taxon>ecological metagenomes</taxon>
    </lineage>
</organism>
<dbReference type="PANTHER" id="PTHR24421">
    <property type="entry name" value="NITRATE/NITRITE SENSOR PROTEIN NARX-RELATED"/>
    <property type="match status" value="1"/>
</dbReference>
<evidence type="ECO:0000256" key="2">
    <source>
        <dbReference type="ARBA" id="ARBA00012438"/>
    </source>
</evidence>
<evidence type="ECO:0000256" key="3">
    <source>
        <dbReference type="ARBA" id="ARBA00022553"/>
    </source>
</evidence>
<dbReference type="GO" id="GO:0005524">
    <property type="term" value="F:ATP binding"/>
    <property type="evidence" value="ECO:0007669"/>
    <property type="project" value="UniProtKB-KW"/>
</dbReference>
<dbReference type="EC" id="2.7.13.3" evidence="2"/>
<dbReference type="GO" id="GO:0016020">
    <property type="term" value="C:membrane"/>
    <property type="evidence" value="ECO:0007669"/>
    <property type="project" value="InterPro"/>
</dbReference>